<feature type="compositionally biased region" description="Basic and acidic residues" evidence="6">
    <location>
        <begin position="524"/>
        <end position="538"/>
    </location>
</feature>
<evidence type="ECO:0000256" key="1">
    <source>
        <dbReference type="ARBA" id="ARBA00004123"/>
    </source>
</evidence>
<feature type="domain" description="Transcription factor tau subunit sfc3/Tfc3 C-terminal" evidence="8">
    <location>
        <begin position="1089"/>
        <end position="1449"/>
    </location>
</feature>
<dbReference type="CDD" id="cd16169">
    <property type="entry name" value="Tau138_eWH"/>
    <property type="match status" value="1"/>
</dbReference>
<feature type="domain" description="B-block binding subunit of TFIIIC" evidence="7">
    <location>
        <begin position="148"/>
        <end position="204"/>
    </location>
</feature>
<organism evidence="9 10">
    <name type="scientific">Boletus edulis BED1</name>
    <dbReference type="NCBI Taxonomy" id="1328754"/>
    <lineage>
        <taxon>Eukaryota</taxon>
        <taxon>Fungi</taxon>
        <taxon>Dikarya</taxon>
        <taxon>Basidiomycota</taxon>
        <taxon>Agaricomycotina</taxon>
        <taxon>Agaricomycetes</taxon>
        <taxon>Agaricomycetidae</taxon>
        <taxon>Boletales</taxon>
        <taxon>Boletineae</taxon>
        <taxon>Boletaceae</taxon>
        <taxon>Boletoideae</taxon>
        <taxon>Boletus</taxon>
    </lineage>
</organism>
<feature type="region of interest" description="Disordered" evidence="6">
    <location>
        <begin position="1441"/>
        <end position="1466"/>
    </location>
</feature>
<keyword evidence="4" id="KW-0804">Transcription</keyword>
<feature type="compositionally biased region" description="Basic residues" evidence="6">
    <location>
        <begin position="559"/>
        <end position="569"/>
    </location>
</feature>
<evidence type="ECO:0000256" key="4">
    <source>
        <dbReference type="ARBA" id="ARBA00023163"/>
    </source>
</evidence>
<dbReference type="InterPro" id="IPR044210">
    <property type="entry name" value="Tfc3-like"/>
</dbReference>
<dbReference type="InterPro" id="IPR036390">
    <property type="entry name" value="WH_DNA-bd_sf"/>
</dbReference>
<dbReference type="Pfam" id="PF04182">
    <property type="entry name" value="B-block_TFIIIC"/>
    <property type="match status" value="1"/>
</dbReference>
<dbReference type="SMART" id="SM00384">
    <property type="entry name" value="AT_hook"/>
    <property type="match status" value="2"/>
</dbReference>
<feature type="region of interest" description="Disordered" evidence="6">
    <location>
        <begin position="515"/>
        <end position="589"/>
    </location>
</feature>
<reference evidence="9" key="1">
    <citation type="submission" date="2019-10" db="EMBL/GenBank/DDBJ databases">
        <authorList>
            <consortium name="DOE Joint Genome Institute"/>
            <person name="Kuo A."/>
            <person name="Miyauchi S."/>
            <person name="Kiss E."/>
            <person name="Drula E."/>
            <person name="Kohler A."/>
            <person name="Sanchez-Garcia M."/>
            <person name="Andreopoulos B."/>
            <person name="Barry K.W."/>
            <person name="Bonito G."/>
            <person name="Buee M."/>
            <person name="Carver A."/>
            <person name="Chen C."/>
            <person name="Cichocki N."/>
            <person name="Clum A."/>
            <person name="Culley D."/>
            <person name="Crous P.W."/>
            <person name="Fauchery L."/>
            <person name="Girlanda M."/>
            <person name="Hayes R."/>
            <person name="Keri Z."/>
            <person name="LaButti K."/>
            <person name="Lipzen A."/>
            <person name="Lombard V."/>
            <person name="Magnuson J."/>
            <person name="Maillard F."/>
            <person name="Morin E."/>
            <person name="Murat C."/>
            <person name="Nolan M."/>
            <person name="Ohm R."/>
            <person name="Pangilinan J."/>
            <person name="Pereira M."/>
            <person name="Perotto S."/>
            <person name="Peter M."/>
            <person name="Riley R."/>
            <person name="Sitrit Y."/>
            <person name="Stielow B."/>
            <person name="Szollosi G."/>
            <person name="Zifcakova L."/>
            <person name="Stursova M."/>
            <person name="Spatafora J.W."/>
            <person name="Tedersoo L."/>
            <person name="Vaario L.-M."/>
            <person name="Yamada A."/>
            <person name="Yan M."/>
            <person name="Wang P."/>
            <person name="Xu J."/>
            <person name="Bruns T."/>
            <person name="Baldrian P."/>
            <person name="Vilgalys R."/>
            <person name="Henrissat B."/>
            <person name="Grigoriev I.V."/>
            <person name="Hibbett D."/>
            <person name="Nagy L.G."/>
            <person name="Martin F.M."/>
        </authorList>
    </citation>
    <scope>NUCLEOTIDE SEQUENCE</scope>
    <source>
        <strain evidence="9">BED1</strain>
    </source>
</reference>
<dbReference type="InterPro" id="IPR046488">
    <property type="entry name" value="Sfc3/Tfc3_C"/>
</dbReference>
<evidence type="ECO:0000256" key="2">
    <source>
        <dbReference type="ARBA" id="ARBA00022553"/>
    </source>
</evidence>
<name>A0AAD4GIV0_BOLED</name>
<keyword evidence="10" id="KW-1185">Reference proteome</keyword>
<proteinExistence type="predicted"/>
<comment type="caution">
    <text evidence="9">The sequence shown here is derived from an EMBL/GenBank/DDBJ whole genome shotgun (WGS) entry which is preliminary data.</text>
</comment>
<feature type="region of interest" description="Disordered" evidence="6">
    <location>
        <begin position="666"/>
        <end position="695"/>
    </location>
</feature>
<dbReference type="PANTHER" id="PTHR15180:SF1">
    <property type="entry name" value="GENERAL TRANSCRIPTION FACTOR 3C POLYPEPTIDE 1"/>
    <property type="match status" value="1"/>
</dbReference>
<dbReference type="GO" id="GO:0006384">
    <property type="term" value="P:transcription initiation at RNA polymerase III promoter"/>
    <property type="evidence" value="ECO:0007669"/>
    <property type="project" value="InterPro"/>
</dbReference>
<reference evidence="9" key="2">
    <citation type="journal article" date="2020" name="Nat. Commun.">
        <title>Large-scale genome sequencing of mycorrhizal fungi provides insights into the early evolution of symbiotic traits.</title>
        <authorList>
            <person name="Miyauchi S."/>
            <person name="Kiss E."/>
            <person name="Kuo A."/>
            <person name="Drula E."/>
            <person name="Kohler A."/>
            <person name="Sanchez-Garcia M."/>
            <person name="Morin E."/>
            <person name="Andreopoulos B."/>
            <person name="Barry K.W."/>
            <person name="Bonito G."/>
            <person name="Buee M."/>
            <person name="Carver A."/>
            <person name="Chen C."/>
            <person name="Cichocki N."/>
            <person name="Clum A."/>
            <person name="Culley D."/>
            <person name="Crous P.W."/>
            <person name="Fauchery L."/>
            <person name="Girlanda M."/>
            <person name="Hayes R.D."/>
            <person name="Keri Z."/>
            <person name="LaButti K."/>
            <person name="Lipzen A."/>
            <person name="Lombard V."/>
            <person name="Magnuson J."/>
            <person name="Maillard F."/>
            <person name="Murat C."/>
            <person name="Nolan M."/>
            <person name="Ohm R.A."/>
            <person name="Pangilinan J."/>
            <person name="Pereira M.F."/>
            <person name="Perotto S."/>
            <person name="Peter M."/>
            <person name="Pfister S."/>
            <person name="Riley R."/>
            <person name="Sitrit Y."/>
            <person name="Stielow J.B."/>
            <person name="Szollosi G."/>
            <person name="Zifcakova L."/>
            <person name="Stursova M."/>
            <person name="Spatafora J.W."/>
            <person name="Tedersoo L."/>
            <person name="Vaario L.M."/>
            <person name="Yamada A."/>
            <person name="Yan M."/>
            <person name="Wang P."/>
            <person name="Xu J."/>
            <person name="Bruns T."/>
            <person name="Baldrian P."/>
            <person name="Vilgalys R."/>
            <person name="Dunand C."/>
            <person name="Henrissat B."/>
            <person name="Grigoriev I.V."/>
            <person name="Hibbett D."/>
            <person name="Nagy L.G."/>
            <person name="Martin F.M."/>
        </authorList>
    </citation>
    <scope>NUCLEOTIDE SEQUENCE</scope>
    <source>
        <strain evidence="9">BED1</strain>
    </source>
</reference>
<accession>A0AAD4GIV0</accession>
<dbReference type="SUPFAM" id="SSF46785">
    <property type="entry name" value="Winged helix' DNA-binding domain"/>
    <property type="match status" value="1"/>
</dbReference>
<dbReference type="EMBL" id="WHUW01000005">
    <property type="protein sequence ID" value="KAF8446218.1"/>
    <property type="molecule type" value="Genomic_DNA"/>
</dbReference>
<comment type="subcellular location">
    <subcellularLocation>
        <location evidence="1">Nucleus</location>
    </subcellularLocation>
</comment>
<feature type="region of interest" description="Disordered" evidence="6">
    <location>
        <begin position="1031"/>
        <end position="1050"/>
    </location>
</feature>
<evidence type="ECO:0000256" key="6">
    <source>
        <dbReference type="SAM" id="MobiDB-lite"/>
    </source>
</evidence>
<evidence type="ECO:0000313" key="9">
    <source>
        <dbReference type="EMBL" id="KAF8446218.1"/>
    </source>
</evidence>
<evidence type="ECO:0000259" key="8">
    <source>
        <dbReference type="Pfam" id="PF20222"/>
    </source>
</evidence>
<dbReference type="Pfam" id="PF20222">
    <property type="entry name" value="DUF6581"/>
    <property type="match status" value="1"/>
</dbReference>
<dbReference type="GO" id="GO:0042791">
    <property type="term" value="P:5S class rRNA transcription by RNA polymerase III"/>
    <property type="evidence" value="ECO:0007669"/>
    <property type="project" value="TreeGrafter"/>
</dbReference>
<dbReference type="GO" id="GO:0005634">
    <property type="term" value="C:nucleus"/>
    <property type="evidence" value="ECO:0007669"/>
    <property type="project" value="UniProtKB-SubCell"/>
</dbReference>
<dbReference type="InterPro" id="IPR007309">
    <property type="entry name" value="TFIIIC_Bblock-bd"/>
</dbReference>
<evidence type="ECO:0000256" key="3">
    <source>
        <dbReference type="ARBA" id="ARBA00023125"/>
    </source>
</evidence>
<dbReference type="InterPro" id="IPR035625">
    <property type="entry name" value="Tfc3-like_eWH"/>
</dbReference>
<dbReference type="InterPro" id="IPR017956">
    <property type="entry name" value="AT_hook_DNA-bd_motif"/>
</dbReference>
<evidence type="ECO:0000313" key="10">
    <source>
        <dbReference type="Proteomes" id="UP001194468"/>
    </source>
</evidence>
<dbReference type="PANTHER" id="PTHR15180">
    <property type="entry name" value="GENERAL TRANSCRIPTION FACTOR 3C POLYPEPTIDE 1"/>
    <property type="match status" value="1"/>
</dbReference>
<keyword evidence="5" id="KW-0539">Nucleus</keyword>
<feature type="region of interest" description="Disordered" evidence="6">
    <location>
        <begin position="709"/>
        <end position="794"/>
    </location>
</feature>
<gene>
    <name evidence="9" type="ORF">L210DRAFT_3529314</name>
</gene>
<feature type="compositionally biased region" description="Polar residues" evidence="6">
    <location>
        <begin position="680"/>
        <end position="690"/>
    </location>
</feature>
<evidence type="ECO:0008006" key="11">
    <source>
        <dbReference type="Google" id="ProtNLM"/>
    </source>
</evidence>
<evidence type="ECO:0000256" key="5">
    <source>
        <dbReference type="ARBA" id="ARBA00023242"/>
    </source>
</evidence>
<evidence type="ECO:0000259" key="7">
    <source>
        <dbReference type="Pfam" id="PF04182"/>
    </source>
</evidence>
<protein>
    <recommendedName>
        <fullName evidence="11">B-block binding subunit of TFIIIC domain-containing protein</fullName>
    </recommendedName>
</protein>
<feature type="region of interest" description="Disordered" evidence="6">
    <location>
        <begin position="1064"/>
        <end position="1087"/>
    </location>
</feature>
<sequence>MDELVHHCIRELSFDGDLGCNVSRLRDFITGFYTSQDDHSQLVDDAFCAFVWSLVVQQPSVRVGTLPPGTISQVYIAPQTSAKRKAAAKGEQVIEDVPTSLELVEDARHRHLEDLKHQYGDGLRIAVDPGTSFAAITGSHIRPPKLSPMVYSALQLITRGRVDGITTVELGRKTKYDQKTCFYLIKQLVELGLIIKARRGGVGNHTCIHKYFVERSPLWQQIQEEEARDDEPITDERVKLSDTTDEVTDLDGPLHVLFDPIDSRHLSSLPLVKNRIIKLLKASRNHIHQSNNLLMTIGFVHPTKTDRRFFQTRLRELIQQGVIERVLVPSSKTRDRRIKCIRLVTSDSKLPDGSVVVRQDAEEDERDASLIEDASVGHNEVKTNVTIHKQVSNMLEEAGPSGLTLNEICISLGNFDKRTIELLLTRASNNKPPAHLGDFGTIDLMETYGRERRHRYFTLAAYKCLMSSERLQDTTTSIIDVDLSQVGDFAASDPKHFYTTTVKLHAYQDSFKDIATAKGKKRKRDEEGGDGEKSESAPKRKRGRPRKTPALPDASAIPPKKRGRPRKNPAAKDGEAQTAATAGSPSKPMVEVNAVGEGQTVAGVPPTTGQAVVNSCLSNEASLDAVSRSVPFEQDAMLPLSVGNSVKSAFVTPADRPERCDVVAGISHPGSEKGGGDVQSYRSTKTPSRCSSKRARTVVPAMDHYSIAVPENNATVSSGSQSSGRDGPRRKLAASVAQEEEPILVPAGQESSQTPSCDIGICEKHKDANLPPSSRPLKRSRTNGDGKSRSSINISSLRRENELFKVIESMGGIANMHSKEIFDAHTVLLETMSQAKEPTSAPVGTRLDKRTAESTLKNLENRGRIKMLKTSLVSSSGASRPACLVYLPDTPQETLNAYLRQISQSVPSTTVGLVKVLDEGIEYGPGVSSARHVSLEDKRKAKEAQNIESRSVLGKKAEEARAQREQDWDDLLRRFHPEPMKGTLAVRVRAVQSRFMQSAITKDQRHWENEIREAVKETQLVSKKITSQPKSKLGVDVRTPITGPPPLAPNPPEKSLELLITQQGPPITPTASVKKKGKAKKESEDLASRRPRFHWTREFDELARDASAIIRARCRASRLDLSAFDQVFPAVPRNSVRQRMTHLRDNAAEDLYMKRLEDQWHTVWLQYRGTPHLPDEVPDSPSNFNLISHIEFLRKHVDKNALRVGFVEREAQSKLPASIKELHSFYEVGEDVVSAPAWDFMWGMTVEEGREKQFRSLAFTREPDNMFEDAKPEKIQLAEAALKMVFGTPSELYDSDSATRLLRSAGDQCVSLARSNLLHQGVLSKVVRDPKKPKPGRMLKISDANLGDLGGPFPRDMFQDAISLEELAIERVVDEMEWSLTASEGDIATLLQLVSEDQVDFTVDLSQSRAVRQKIDWNSKRADDEDIETSIRLRFSRTSVVGPGGNQDQCPESPVVEPDANTSTQEIHGTTLDGKAAACTLKTTCGLINCSACIDTAFRIFTSSLSQSDRDLACRILDYVRSLKESGLKKETCLGLEAGLEQHILWLVHRMTLTSPPILMWTYFNTPLLVAGDYCSVWSVVVFNEPLTLVTPRRWLDIRGYRLDGPWRAAQQAVTGVIFLHPGISQAELRWRLRAVYDRQEIVDLLSSLQEDGVLECRVDESAETVQSLPGWLKTVDNDEMVFWFIAKNHHWYQL</sequence>
<dbReference type="GO" id="GO:0003677">
    <property type="term" value="F:DNA binding"/>
    <property type="evidence" value="ECO:0007669"/>
    <property type="project" value="UniProtKB-KW"/>
</dbReference>
<keyword evidence="2" id="KW-0597">Phosphoprotein</keyword>
<feature type="compositionally biased region" description="Polar residues" evidence="6">
    <location>
        <begin position="712"/>
        <end position="724"/>
    </location>
</feature>
<dbReference type="Proteomes" id="UP001194468">
    <property type="component" value="Unassembled WGS sequence"/>
</dbReference>
<dbReference type="GO" id="GO:0000127">
    <property type="term" value="C:transcription factor TFIIIC complex"/>
    <property type="evidence" value="ECO:0007669"/>
    <property type="project" value="InterPro"/>
</dbReference>
<keyword evidence="3" id="KW-0238">DNA-binding</keyword>